<evidence type="ECO:0000313" key="9">
    <source>
        <dbReference type="Proteomes" id="UP000320231"/>
    </source>
</evidence>
<dbReference type="PANTHER" id="PTHR10755">
    <property type="entry name" value="COPROPORPHYRINOGEN III OXIDASE, MITOCHONDRIAL"/>
    <property type="match status" value="1"/>
</dbReference>
<dbReference type="GO" id="GO:0004109">
    <property type="term" value="F:coproporphyrinogen oxidase activity"/>
    <property type="evidence" value="ECO:0007669"/>
    <property type="project" value="UniProtKB-EC"/>
</dbReference>
<keyword evidence="7" id="KW-0627">Porphyrin biosynthesis</keyword>
<evidence type="ECO:0000256" key="6">
    <source>
        <dbReference type="ARBA" id="ARBA00023133"/>
    </source>
</evidence>
<organism evidence="8 9">
    <name type="scientific">Vreelandella sulfidaeris</name>
    <dbReference type="NCBI Taxonomy" id="115553"/>
    <lineage>
        <taxon>Bacteria</taxon>
        <taxon>Pseudomonadati</taxon>
        <taxon>Pseudomonadota</taxon>
        <taxon>Gammaproteobacteria</taxon>
        <taxon>Oceanospirillales</taxon>
        <taxon>Halomonadaceae</taxon>
        <taxon>Vreelandella</taxon>
    </lineage>
</organism>
<evidence type="ECO:0000256" key="2">
    <source>
        <dbReference type="ARBA" id="ARBA00010644"/>
    </source>
</evidence>
<dbReference type="SUPFAM" id="SSF102886">
    <property type="entry name" value="Coproporphyrinogen III oxidase"/>
    <property type="match status" value="1"/>
</dbReference>
<reference evidence="8 9" key="1">
    <citation type="journal article" date="2019" name="Microbiol. Resour. Announc.">
        <title>Complete Genome Sequence of Halomonas sulfidaeris Strain Esulfide1 Isolated from a Metal Sulfide Rock at a Depth of 2,200 Meters, Obtained Using Nanopore Sequencing.</title>
        <authorList>
            <person name="Saito M."/>
            <person name="Nishigata A."/>
            <person name="Galipon J."/>
            <person name="Arakawa K."/>
        </authorList>
    </citation>
    <scope>NUCLEOTIDE SEQUENCE [LARGE SCALE GENOMIC DNA]</scope>
    <source>
        <strain evidence="8 9">ATCC BAA-803</strain>
    </source>
</reference>
<comment type="subunit">
    <text evidence="3">Homodimer.</text>
</comment>
<evidence type="ECO:0000256" key="5">
    <source>
        <dbReference type="ARBA" id="ARBA00023002"/>
    </source>
</evidence>
<dbReference type="PRINTS" id="PR00073">
    <property type="entry name" value="COPRGNOXDASE"/>
</dbReference>
<dbReference type="KEGG" id="hsr:HSBAA_08910"/>
<proteinExistence type="inferred from homology"/>
<keyword evidence="6" id="KW-0350">Heme biosynthesis</keyword>
<dbReference type="AlphaFoldDB" id="A0A455U1C2"/>
<dbReference type="PIRSF" id="PIRSF000166">
    <property type="entry name" value="Coproporphyri_ox"/>
    <property type="match status" value="1"/>
</dbReference>
<evidence type="ECO:0000256" key="3">
    <source>
        <dbReference type="ARBA" id="ARBA00011738"/>
    </source>
</evidence>
<dbReference type="PANTHER" id="PTHR10755:SF0">
    <property type="entry name" value="OXYGEN-DEPENDENT COPROPORPHYRINOGEN-III OXIDASE, MITOCHONDRIAL"/>
    <property type="match status" value="1"/>
</dbReference>
<dbReference type="EMBL" id="AP019514">
    <property type="protein sequence ID" value="BBI59585.1"/>
    <property type="molecule type" value="Genomic_DNA"/>
</dbReference>
<dbReference type="GO" id="GO:0006782">
    <property type="term" value="P:protoporphyrinogen IX biosynthetic process"/>
    <property type="evidence" value="ECO:0007669"/>
    <property type="project" value="TreeGrafter"/>
</dbReference>
<evidence type="ECO:0000256" key="4">
    <source>
        <dbReference type="ARBA" id="ARBA00012869"/>
    </source>
</evidence>
<dbReference type="InterPro" id="IPR036406">
    <property type="entry name" value="Coprogen_oxidase_aer_sf"/>
</dbReference>
<protein>
    <recommendedName>
        <fullName evidence="4">coproporphyrinogen oxidase</fullName>
        <ecNumber evidence="4">1.3.3.3</ecNumber>
    </recommendedName>
</protein>
<accession>A0A455U1C2</accession>
<evidence type="ECO:0000256" key="1">
    <source>
        <dbReference type="ARBA" id="ARBA00005168"/>
    </source>
</evidence>
<sequence>MAHEHLDDVKHYLLDLQERLCAGLTEADGAARFQEDSWEREEGGGGRSRVMTNGGYLKRWRQLFPRLWRPTTAFGHRRAPRAGWAQLPRGGCFLVLHPENPHVPTSHGNVRFFIAEKTGEPPVWWFGGGFDLTPFYPVMEDVVHWHRVAKAACDPFGDEVYPRYKVWCDEYFYLKHRDETRGVGGLFFDDLNEGSFAECFAFQRAVGDSFLDAYLPIVKRRKNDAWNDQERDFQLYRRGRYVEFNLVWDRGTLFGLQSGGRTESILMSMPPLARWEYAFEPMPGSAEARLQDFLHPRDWLDEAAGDATLSISGEAL</sequence>
<dbReference type="Gene3D" id="3.40.1500.10">
    <property type="entry name" value="Coproporphyrinogen III oxidase, aerobic"/>
    <property type="match status" value="1"/>
</dbReference>
<dbReference type="Proteomes" id="UP000320231">
    <property type="component" value="Chromosome"/>
</dbReference>
<dbReference type="EC" id="1.3.3.3" evidence="4"/>
<keyword evidence="5" id="KW-0560">Oxidoreductase</keyword>
<name>A0A455U1C2_9GAMM</name>
<evidence type="ECO:0000256" key="7">
    <source>
        <dbReference type="ARBA" id="ARBA00023244"/>
    </source>
</evidence>
<evidence type="ECO:0000313" key="8">
    <source>
        <dbReference type="EMBL" id="BBI59585.1"/>
    </source>
</evidence>
<comment type="pathway">
    <text evidence="1">Porphyrin-containing compound metabolism; protoporphyrin-IX biosynthesis; protoporphyrinogen-IX from coproporphyrinogen-III (O2 route): step 1/1.</text>
</comment>
<dbReference type="PROSITE" id="PS01021">
    <property type="entry name" value="COPROGEN_OXIDASE"/>
    <property type="match status" value="1"/>
</dbReference>
<dbReference type="GO" id="GO:0005737">
    <property type="term" value="C:cytoplasm"/>
    <property type="evidence" value="ECO:0007669"/>
    <property type="project" value="TreeGrafter"/>
</dbReference>
<comment type="similarity">
    <text evidence="2">Belongs to the aerobic coproporphyrinogen-III oxidase family.</text>
</comment>
<gene>
    <name evidence="8" type="primary">hemF</name>
    <name evidence="8" type="ORF">HSBAA_08910</name>
</gene>
<dbReference type="NCBIfam" id="NF003727">
    <property type="entry name" value="PRK05330.1"/>
    <property type="match status" value="1"/>
</dbReference>
<dbReference type="InterPro" id="IPR018375">
    <property type="entry name" value="Coprogen_oxidase_CS"/>
</dbReference>
<dbReference type="InterPro" id="IPR001260">
    <property type="entry name" value="Coprogen_oxidase_aer"/>
</dbReference>
<dbReference type="Pfam" id="PF01218">
    <property type="entry name" value="Coprogen_oxidas"/>
    <property type="match status" value="1"/>
</dbReference>